<sequence>KYQTGSVNRSPFLFQPFDIRLVKILLGYTLVKSIPQSFTSSS</sequence>
<organism evidence="1 2">
    <name type="scientific">Pseudomonas amygdali pv. mori str. 301020</name>
    <dbReference type="NCBI Taxonomy" id="629261"/>
    <lineage>
        <taxon>Bacteria</taxon>
        <taxon>Pseudomonadati</taxon>
        <taxon>Pseudomonadota</taxon>
        <taxon>Gammaproteobacteria</taxon>
        <taxon>Pseudomonadales</taxon>
        <taxon>Pseudomonadaceae</taxon>
        <taxon>Pseudomonas</taxon>
        <taxon>Pseudomonas amygdali</taxon>
    </lineage>
</organism>
<gene>
    <name evidence="1" type="ORF">PSYMO_20443</name>
</gene>
<dbReference type="EMBL" id="AEAG01000791">
    <property type="protein sequence ID" value="EGH23694.1"/>
    <property type="molecule type" value="Genomic_DNA"/>
</dbReference>
<evidence type="ECO:0000313" key="1">
    <source>
        <dbReference type="EMBL" id="EGH23694.1"/>
    </source>
</evidence>
<proteinExistence type="predicted"/>
<dbReference type="AlphaFoldDB" id="A0A656GDL8"/>
<feature type="non-terminal residue" evidence="1">
    <location>
        <position position="1"/>
    </location>
</feature>
<comment type="caution">
    <text evidence="1">The sequence shown here is derived from an EMBL/GenBank/DDBJ whole genome shotgun (WGS) entry which is preliminary data.</text>
</comment>
<name>A0A656GDL8_PSEA0</name>
<evidence type="ECO:0000313" key="2">
    <source>
        <dbReference type="Proteomes" id="UP000003465"/>
    </source>
</evidence>
<accession>A0A656GDL8</accession>
<reference evidence="1 2" key="1">
    <citation type="journal article" date="2011" name="PLoS Pathog.">
        <title>Dynamic evolution of pathogenicity revealed by sequencing and comparative genomics of 19 Pseudomonas syringae isolates.</title>
        <authorList>
            <person name="Baltrus D.A."/>
            <person name="Nishimura M.T."/>
            <person name="Romanchuk A."/>
            <person name="Chang J.H."/>
            <person name="Mukhtar M.S."/>
            <person name="Cherkis K."/>
            <person name="Roach J."/>
            <person name="Grant S.R."/>
            <person name="Jones C.D."/>
            <person name="Dangl J.L."/>
        </authorList>
    </citation>
    <scope>NUCLEOTIDE SEQUENCE [LARGE SCALE GENOMIC DNA]</scope>
    <source>
        <strain evidence="1 2">301020</strain>
    </source>
</reference>
<dbReference type="Proteomes" id="UP000003465">
    <property type="component" value="Unassembled WGS sequence"/>
</dbReference>
<protein>
    <submittedName>
        <fullName evidence="1">Uncharacterized protein</fullName>
    </submittedName>
</protein>